<accession>A0A433QWH9</accession>
<dbReference type="AlphaFoldDB" id="A0A433QWH9"/>
<dbReference type="Proteomes" id="UP000274822">
    <property type="component" value="Unassembled WGS sequence"/>
</dbReference>
<keyword evidence="1" id="KW-0175">Coiled coil</keyword>
<evidence type="ECO:0000313" key="3">
    <source>
        <dbReference type="EMBL" id="RUS34162.1"/>
    </source>
</evidence>
<feature type="compositionally biased region" description="Polar residues" evidence="2">
    <location>
        <begin position="117"/>
        <end position="128"/>
    </location>
</feature>
<dbReference type="EMBL" id="RBNJ01000705">
    <property type="protein sequence ID" value="RUS34162.1"/>
    <property type="molecule type" value="Genomic_DNA"/>
</dbReference>
<feature type="compositionally biased region" description="Low complexity" evidence="2">
    <location>
        <begin position="53"/>
        <end position="62"/>
    </location>
</feature>
<comment type="caution">
    <text evidence="3">The sequence shown here is derived from an EMBL/GenBank/DDBJ whole genome shotgun (WGS) entry which is preliminary data.</text>
</comment>
<proteinExistence type="predicted"/>
<sequence>MEKYMIEYDESMEALEKERIRLELIVERMDREWAVSGAGVGWMDNGPRRRSGSKPSHPSHPSAYTSLQPQRRRMTSPQSHIPAAAHDRDPLHLSPLARPVRETLPNPRAPSLRLPRSASQTTLPSQTILPPKNLLVYSTRRHPPPPLWAQTQSTTTSAPSHSEPARPAYPSSPSDNKSL</sequence>
<feature type="region of interest" description="Disordered" evidence="2">
    <location>
        <begin position="38"/>
        <end position="179"/>
    </location>
</feature>
<reference evidence="3 4" key="1">
    <citation type="journal article" date="2018" name="New Phytol.">
        <title>Phylogenomics of Endogonaceae and evolution of mycorrhizas within Mucoromycota.</title>
        <authorList>
            <person name="Chang Y."/>
            <person name="Desiro A."/>
            <person name="Na H."/>
            <person name="Sandor L."/>
            <person name="Lipzen A."/>
            <person name="Clum A."/>
            <person name="Barry K."/>
            <person name="Grigoriev I.V."/>
            <person name="Martin F.M."/>
            <person name="Stajich J.E."/>
            <person name="Smith M.E."/>
            <person name="Bonito G."/>
            <person name="Spatafora J.W."/>
        </authorList>
    </citation>
    <scope>NUCLEOTIDE SEQUENCE [LARGE SCALE GENOMIC DNA]</scope>
    <source>
        <strain evidence="3 4">AD002</strain>
    </source>
</reference>
<feature type="compositionally biased region" description="Low complexity" evidence="2">
    <location>
        <begin position="149"/>
        <end position="158"/>
    </location>
</feature>
<protein>
    <submittedName>
        <fullName evidence="3">Uncharacterized protein</fullName>
    </submittedName>
</protein>
<gene>
    <name evidence="3" type="ORF">BC938DRAFT_482213</name>
</gene>
<feature type="coiled-coil region" evidence="1">
    <location>
        <begin position="5"/>
        <end position="32"/>
    </location>
</feature>
<evidence type="ECO:0000256" key="1">
    <source>
        <dbReference type="SAM" id="Coils"/>
    </source>
</evidence>
<evidence type="ECO:0000256" key="2">
    <source>
        <dbReference type="SAM" id="MobiDB-lite"/>
    </source>
</evidence>
<feature type="compositionally biased region" description="Polar residues" evidence="2">
    <location>
        <begin position="63"/>
        <end position="79"/>
    </location>
</feature>
<organism evidence="3 4">
    <name type="scientific">Jimgerdemannia flammicorona</name>
    <dbReference type="NCBI Taxonomy" id="994334"/>
    <lineage>
        <taxon>Eukaryota</taxon>
        <taxon>Fungi</taxon>
        <taxon>Fungi incertae sedis</taxon>
        <taxon>Mucoromycota</taxon>
        <taxon>Mucoromycotina</taxon>
        <taxon>Endogonomycetes</taxon>
        <taxon>Endogonales</taxon>
        <taxon>Endogonaceae</taxon>
        <taxon>Jimgerdemannia</taxon>
    </lineage>
</organism>
<evidence type="ECO:0000313" key="4">
    <source>
        <dbReference type="Proteomes" id="UP000274822"/>
    </source>
</evidence>
<name>A0A433QWH9_9FUNG</name>
<keyword evidence="4" id="KW-1185">Reference proteome</keyword>